<evidence type="ECO:0000259" key="2">
    <source>
        <dbReference type="PROSITE" id="PS51384"/>
    </source>
</evidence>
<dbReference type="AlphaFoldDB" id="A0A2J0YXZ0"/>
<dbReference type="RefSeq" id="WP_100673461.1">
    <property type="nucleotide sequence ID" value="NZ_NJGD01000011.1"/>
</dbReference>
<evidence type="ECO:0000256" key="1">
    <source>
        <dbReference type="ARBA" id="ARBA00035644"/>
    </source>
</evidence>
<dbReference type="InterPro" id="IPR039261">
    <property type="entry name" value="FNR_nucleotide-bd"/>
</dbReference>
<feature type="domain" description="FAD-binding FR-type" evidence="2">
    <location>
        <begin position="106"/>
        <end position="232"/>
    </location>
</feature>
<dbReference type="InterPro" id="IPR017938">
    <property type="entry name" value="Riboflavin_synthase-like_b-brl"/>
</dbReference>
<dbReference type="Proteomes" id="UP000231987">
    <property type="component" value="Unassembled WGS sequence"/>
</dbReference>
<protein>
    <submittedName>
        <fullName evidence="3">Phage tail protein</fullName>
    </submittedName>
</protein>
<evidence type="ECO:0000313" key="4">
    <source>
        <dbReference type="Proteomes" id="UP000231987"/>
    </source>
</evidence>
<dbReference type="Gene3D" id="3.30.310.50">
    <property type="entry name" value="Alpha-D-phosphohexomutase, C-terminal domain"/>
    <property type="match status" value="1"/>
</dbReference>
<evidence type="ECO:0000313" key="3">
    <source>
        <dbReference type="EMBL" id="PJR13133.1"/>
    </source>
</evidence>
<dbReference type="Gene3D" id="3.40.50.80">
    <property type="entry name" value="Nucleotide-binding domain of ferredoxin-NADP reductase (FNR) module"/>
    <property type="match status" value="1"/>
</dbReference>
<dbReference type="Pfam" id="PF08021">
    <property type="entry name" value="FAD_binding_9"/>
    <property type="match status" value="1"/>
</dbReference>
<comment type="caution">
    <text evidence="3">The sequence shown here is derived from an EMBL/GenBank/DDBJ whole genome shotgun (WGS) entry which is preliminary data.</text>
</comment>
<dbReference type="Gene3D" id="2.40.30.10">
    <property type="entry name" value="Translation factors"/>
    <property type="match status" value="1"/>
</dbReference>
<dbReference type="SUPFAM" id="SSF63380">
    <property type="entry name" value="Riboflavin synthase domain-like"/>
    <property type="match status" value="1"/>
</dbReference>
<dbReference type="Pfam" id="PF04954">
    <property type="entry name" value="SIP"/>
    <property type="match status" value="1"/>
</dbReference>
<name>A0A2J0YXZ0_RHIML</name>
<comment type="similarity">
    <text evidence="1">Belongs to the SIP oxidoreductase family.</text>
</comment>
<dbReference type="PROSITE" id="PS51384">
    <property type="entry name" value="FAD_FR"/>
    <property type="match status" value="1"/>
</dbReference>
<dbReference type="InterPro" id="IPR017927">
    <property type="entry name" value="FAD-bd_FR_type"/>
</dbReference>
<dbReference type="PANTHER" id="PTHR30157:SF0">
    <property type="entry name" value="NADPH-DEPENDENT FERRIC-CHELATE REDUCTASE"/>
    <property type="match status" value="1"/>
</dbReference>
<organism evidence="3 4">
    <name type="scientific">Rhizobium meliloti</name>
    <name type="common">Ensifer meliloti</name>
    <name type="synonym">Sinorhizobium meliloti</name>
    <dbReference type="NCBI Taxonomy" id="382"/>
    <lineage>
        <taxon>Bacteria</taxon>
        <taxon>Pseudomonadati</taxon>
        <taxon>Pseudomonadota</taxon>
        <taxon>Alphaproteobacteria</taxon>
        <taxon>Hyphomicrobiales</taxon>
        <taxon>Rhizobiaceae</taxon>
        <taxon>Sinorhizobium/Ensifer group</taxon>
        <taxon>Sinorhizobium</taxon>
    </lineage>
</organism>
<dbReference type="EMBL" id="NJGD01000011">
    <property type="protein sequence ID" value="PJR13133.1"/>
    <property type="molecule type" value="Genomic_DNA"/>
</dbReference>
<accession>A0A2J0YXZ0</accession>
<dbReference type="CDD" id="cd06193">
    <property type="entry name" value="siderophore_interacting"/>
    <property type="match status" value="1"/>
</dbReference>
<dbReference type="InterPro" id="IPR013113">
    <property type="entry name" value="SIP_FAD-bd"/>
</dbReference>
<proteinExistence type="inferred from homology"/>
<dbReference type="GO" id="GO:0016491">
    <property type="term" value="F:oxidoreductase activity"/>
    <property type="evidence" value="ECO:0007669"/>
    <property type="project" value="InterPro"/>
</dbReference>
<reference evidence="3 4" key="1">
    <citation type="submission" date="2017-06" db="EMBL/GenBank/DDBJ databases">
        <title>Ensifer strains isolated from leguminous trees and herbs display diverse denitrification phenotypes with some acting as strong N2O sinks.</title>
        <authorList>
            <person name="Woliy K."/>
            <person name="Mania D."/>
            <person name="Bakken L.R."/>
            <person name="Frostegard A."/>
        </authorList>
    </citation>
    <scope>NUCLEOTIDE SEQUENCE [LARGE SCALE GENOMIC DNA]</scope>
    <source>
        <strain evidence="3 4">AC50a</strain>
    </source>
</reference>
<dbReference type="PANTHER" id="PTHR30157">
    <property type="entry name" value="FERRIC REDUCTASE, NADPH-DEPENDENT"/>
    <property type="match status" value="1"/>
</dbReference>
<dbReference type="InterPro" id="IPR014543">
    <property type="entry name" value="UCP028291"/>
</dbReference>
<dbReference type="Pfam" id="PF09981">
    <property type="entry name" value="DUF2218"/>
    <property type="match status" value="1"/>
</dbReference>
<sequence length="356" mass="39340">MNAVHSFKLSGVAVCGSAADMLDEICEHFVEHAEVERIDDLAVLRSELGVARIGIANAGLSIELDCPTREMLHMSRTILAEHLFYFAEDQPFELTWSEPMSLSVLPNLHEVTVVSAHDVTPHMRRVIFSCADVTPFVGGDMHVRLLVPPKGKPPVWPGSREDGRIAWPEGENRLLVRVYTIRAVDLDRSELWIDFLQHPAPGVPTPGADFARDAQPGDVAALLGPGAGGLPAERSILLIGDESALPAIARIAAEAPAETHIRAIIEVEDKAEEQPLPTDGVLNVHWLHRGSYPEDAADILVSEAKAAIEAVDDETFVWVACERRDIRAIRTFLKARQHDRGKMYVAWYWERDVEIA</sequence>
<dbReference type="InterPro" id="IPR007037">
    <property type="entry name" value="SIP_rossman_dom"/>
</dbReference>
<gene>
    <name evidence="3" type="ORF">CEJ86_22300</name>
</gene>
<dbReference type="InterPro" id="IPR039374">
    <property type="entry name" value="SIP_fam"/>
</dbReference>